<evidence type="ECO:0000259" key="8">
    <source>
        <dbReference type="Pfam" id="PF20684"/>
    </source>
</evidence>
<feature type="compositionally biased region" description="Polar residues" evidence="6">
    <location>
        <begin position="332"/>
        <end position="351"/>
    </location>
</feature>
<evidence type="ECO:0000256" key="5">
    <source>
        <dbReference type="ARBA" id="ARBA00038359"/>
    </source>
</evidence>
<feature type="transmembrane region" description="Helical" evidence="7">
    <location>
        <begin position="95"/>
        <end position="116"/>
    </location>
</feature>
<dbReference type="AlphaFoldDB" id="A0A2B7XLJ6"/>
<keyword evidence="2 7" id="KW-0812">Transmembrane</keyword>
<feature type="transmembrane region" description="Helical" evidence="7">
    <location>
        <begin position="174"/>
        <end position="198"/>
    </location>
</feature>
<feature type="transmembrane region" description="Helical" evidence="7">
    <location>
        <begin position="128"/>
        <end position="150"/>
    </location>
</feature>
<dbReference type="PANTHER" id="PTHR33048">
    <property type="entry name" value="PTH11-LIKE INTEGRAL MEMBRANE PROTEIN (AFU_ORTHOLOGUE AFUA_5G11245)"/>
    <property type="match status" value="1"/>
</dbReference>
<dbReference type="GO" id="GO:0016020">
    <property type="term" value="C:membrane"/>
    <property type="evidence" value="ECO:0007669"/>
    <property type="project" value="UniProtKB-SubCell"/>
</dbReference>
<evidence type="ECO:0000256" key="7">
    <source>
        <dbReference type="SAM" id="Phobius"/>
    </source>
</evidence>
<name>A0A2B7XLJ6_9EURO</name>
<sequence>MTHLGKAEPGCPTLDTDAWIANIIMIILAGFFVCVRLMGRYIRGGFKMDDYVVIAALISSIILSVTHAMAIHHGFGRQIVEVTHEERTIALKWMYAGQLFYNLTISLAKMSILFLYMRVFYIERYIRLACISLNIFLGANAFAFILAAIWHCDPVASFWDKSIPNARCLPANPLWMTFAAVNISTDIVLLVLPVQAVLRFNLRPREKFGLVLVFSLGAFVCITSIFRTVALAKATSTLPEDVTWGSIPAILASLVECNTGIICACLPVIRQPLSIIFPCLASDSSRDRYKADRPPFPSQRVNANGLRRATHTAHATSLMSICSDINMTDDFQNKMPSLPSSAGNEEASTNDSEARIIRDDIPQNRNDKVPEAAGTGPRNDV</sequence>
<comment type="similarity">
    <text evidence="5">Belongs to the SAT4 family.</text>
</comment>
<protein>
    <recommendedName>
        <fullName evidence="8">Rhodopsin domain-containing protein</fullName>
    </recommendedName>
</protein>
<proteinExistence type="inferred from homology"/>
<evidence type="ECO:0000256" key="2">
    <source>
        <dbReference type="ARBA" id="ARBA00022692"/>
    </source>
</evidence>
<dbReference type="InterPro" id="IPR052337">
    <property type="entry name" value="SAT4-like"/>
</dbReference>
<dbReference type="Pfam" id="PF20684">
    <property type="entry name" value="Fung_rhodopsin"/>
    <property type="match status" value="1"/>
</dbReference>
<feature type="transmembrane region" description="Helical" evidence="7">
    <location>
        <begin position="20"/>
        <end position="39"/>
    </location>
</feature>
<evidence type="ECO:0000313" key="10">
    <source>
        <dbReference type="Proteomes" id="UP000224080"/>
    </source>
</evidence>
<feature type="domain" description="Rhodopsin" evidence="8">
    <location>
        <begin position="36"/>
        <end position="274"/>
    </location>
</feature>
<keyword evidence="10" id="KW-1185">Reference proteome</keyword>
<keyword evidence="3 7" id="KW-1133">Transmembrane helix</keyword>
<accession>A0A2B7XLJ6</accession>
<organism evidence="9 10">
    <name type="scientific">Blastomyces parvus</name>
    <dbReference type="NCBI Taxonomy" id="2060905"/>
    <lineage>
        <taxon>Eukaryota</taxon>
        <taxon>Fungi</taxon>
        <taxon>Dikarya</taxon>
        <taxon>Ascomycota</taxon>
        <taxon>Pezizomycotina</taxon>
        <taxon>Eurotiomycetes</taxon>
        <taxon>Eurotiomycetidae</taxon>
        <taxon>Onygenales</taxon>
        <taxon>Ajellomycetaceae</taxon>
        <taxon>Blastomyces</taxon>
    </lineage>
</organism>
<dbReference type="EMBL" id="PDNC01000003">
    <property type="protein sequence ID" value="PGH09819.1"/>
    <property type="molecule type" value="Genomic_DNA"/>
</dbReference>
<feature type="transmembrane region" description="Helical" evidence="7">
    <location>
        <begin position="51"/>
        <end position="75"/>
    </location>
</feature>
<dbReference type="Proteomes" id="UP000224080">
    <property type="component" value="Unassembled WGS sequence"/>
</dbReference>
<gene>
    <name evidence="9" type="ORF">GX51_00506</name>
</gene>
<feature type="transmembrane region" description="Helical" evidence="7">
    <location>
        <begin position="210"/>
        <end position="229"/>
    </location>
</feature>
<feature type="compositionally biased region" description="Basic and acidic residues" evidence="6">
    <location>
        <begin position="352"/>
        <end position="370"/>
    </location>
</feature>
<comment type="subcellular location">
    <subcellularLocation>
        <location evidence="1">Membrane</location>
        <topology evidence="1">Multi-pass membrane protein</topology>
    </subcellularLocation>
</comment>
<evidence type="ECO:0000256" key="3">
    <source>
        <dbReference type="ARBA" id="ARBA00022989"/>
    </source>
</evidence>
<comment type="caution">
    <text evidence="9">The sequence shown here is derived from an EMBL/GenBank/DDBJ whole genome shotgun (WGS) entry which is preliminary data.</text>
</comment>
<evidence type="ECO:0000256" key="4">
    <source>
        <dbReference type="ARBA" id="ARBA00023136"/>
    </source>
</evidence>
<evidence type="ECO:0000256" key="1">
    <source>
        <dbReference type="ARBA" id="ARBA00004141"/>
    </source>
</evidence>
<reference evidence="9 10" key="1">
    <citation type="submission" date="2017-10" db="EMBL/GenBank/DDBJ databases">
        <title>Comparative genomics in systemic dimorphic fungi from Ajellomycetaceae.</title>
        <authorList>
            <person name="Munoz J.F."/>
            <person name="Mcewen J.G."/>
            <person name="Clay O.K."/>
            <person name="Cuomo C.A."/>
        </authorList>
    </citation>
    <scope>NUCLEOTIDE SEQUENCE [LARGE SCALE GENOMIC DNA]</scope>
    <source>
        <strain evidence="9 10">UAMH130</strain>
    </source>
</reference>
<dbReference type="STRING" id="2060905.A0A2B7XLJ6"/>
<feature type="region of interest" description="Disordered" evidence="6">
    <location>
        <begin position="332"/>
        <end position="381"/>
    </location>
</feature>
<dbReference type="OrthoDB" id="444631at2759"/>
<dbReference type="PANTHER" id="PTHR33048:SF47">
    <property type="entry name" value="INTEGRAL MEMBRANE PROTEIN-RELATED"/>
    <property type="match status" value="1"/>
</dbReference>
<keyword evidence="4 7" id="KW-0472">Membrane</keyword>
<evidence type="ECO:0000313" key="9">
    <source>
        <dbReference type="EMBL" id="PGH09819.1"/>
    </source>
</evidence>
<feature type="transmembrane region" description="Helical" evidence="7">
    <location>
        <begin position="249"/>
        <end position="269"/>
    </location>
</feature>
<dbReference type="InterPro" id="IPR049326">
    <property type="entry name" value="Rhodopsin_dom_fungi"/>
</dbReference>
<evidence type="ECO:0000256" key="6">
    <source>
        <dbReference type="SAM" id="MobiDB-lite"/>
    </source>
</evidence>